<dbReference type="SUPFAM" id="SSF100985">
    <property type="entry name" value="Sporulation inhibitor Sda"/>
    <property type="match status" value="1"/>
</dbReference>
<dbReference type="Pfam" id="PF08970">
    <property type="entry name" value="Sda"/>
    <property type="match status" value="1"/>
</dbReference>
<accession>A0A6N9PZD0</accession>
<dbReference type="OrthoDB" id="2933732at2"/>
<comment type="caution">
    <text evidence="1">The sequence shown here is derived from an EMBL/GenBank/DDBJ whole genome shotgun (WGS) entry which is preliminary data.</text>
</comment>
<gene>
    <name evidence="1" type="ORF">ERL59_07850</name>
</gene>
<dbReference type="EMBL" id="SIJB01000018">
    <property type="protein sequence ID" value="NBI28869.1"/>
    <property type="molecule type" value="Genomic_DNA"/>
</dbReference>
<dbReference type="Gene3D" id="1.10.287.1100">
    <property type="entry name" value="Sporulation inhibitor A"/>
    <property type="match status" value="1"/>
</dbReference>
<dbReference type="RefSeq" id="WP_160645664.1">
    <property type="nucleotide sequence ID" value="NZ_SIJB01000018.1"/>
</dbReference>
<evidence type="ECO:0000313" key="2">
    <source>
        <dbReference type="Proteomes" id="UP000448943"/>
    </source>
</evidence>
<sequence>MKLLSDEKLLKTYALSLKLKLDKDFIQLLLEECMNRGLKIKDEDDNNEIKESGILYSIECA</sequence>
<dbReference type="InterPro" id="IPR015064">
    <property type="entry name" value="Sda"/>
</dbReference>
<keyword evidence="2" id="KW-1185">Reference proteome</keyword>
<organism evidence="1 2">
    <name type="scientific">Chengkuizengella marina</name>
    <dbReference type="NCBI Taxonomy" id="2507566"/>
    <lineage>
        <taxon>Bacteria</taxon>
        <taxon>Bacillati</taxon>
        <taxon>Bacillota</taxon>
        <taxon>Bacilli</taxon>
        <taxon>Bacillales</taxon>
        <taxon>Paenibacillaceae</taxon>
        <taxon>Chengkuizengella</taxon>
    </lineage>
</organism>
<reference evidence="1 2" key="1">
    <citation type="submission" date="2019-01" db="EMBL/GenBank/DDBJ databases">
        <title>Chengkuizengella sp. nov., isolated from deep-sea sediment of East Pacific Ocean.</title>
        <authorList>
            <person name="Yang J."/>
            <person name="Lai Q."/>
            <person name="Shao Z."/>
        </authorList>
    </citation>
    <scope>NUCLEOTIDE SEQUENCE [LARGE SCALE GENOMIC DNA]</scope>
    <source>
        <strain evidence="1 2">YPA3-1-1</strain>
    </source>
</reference>
<proteinExistence type="predicted"/>
<protein>
    <submittedName>
        <fullName evidence="1">Sporulation histidine kinase inhibitor Sda</fullName>
    </submittedName>
</protein>
<name>A0A6N9PZD0_9BACL</name>
<dbReference type="AlphaFoldDB" id="A0A6N9PZD0"/>
<dbReference type="Proteomes" id="UP000448943">
    <property type="component" value="Unassembled WGS sequence"/>
</dbReference>
<evidence type="ECO:0000313" key="1">
    <source>
        <dbReference type="EMBL" id="NBI28869.1"/>
    </source>
</evidence>
<dbReference type="InterPro" id="IPR036916">
    <property type="entry name" value="Sda_sf"/>
</dbReference>